<gene>
    <name evidence="13" type="ORF">WR25_09768</name>
</gene>
<evidence type="ECO:0000259" key="12">
    <source>
        <dbReference type="PROSITE" id="PS50157"/>
    </source>
</evidence>
<evidence type="ECO:0000256" key="11">
    <source>
        <dbReference type="SAM" id="MobiDB-lite"/>
    </source>
</evidence>
<dbReference type="PANTHER" id="PTHR23235:SF155">
    <property type="entry name" value="EARLY GROWTH RESPONSE 4-RELATED"/>
    <property type="match status" value="1"/>
</dbReference>
<dbReference type="OrthoDB" id="40579at2759"/>
<protein>
    <recommendedName>
        <fullName evidence="12">C2H2-type domain-containing protein</fullName>
    </recommendedName>
</protein>
<keyword evidence="8" id="KW-0804">Transcription</keyword>
<organism evidence="13 14">
    <name type="scientific">Diploscapter pachys</name>
    <dbReference type="NCBI Taxonomy" id="2018661"/>
    <lineage>
        <taxon>Eukaryota</taxon>
        <taxon>Metazoa</taxon>
        <taxon>Ecdysozoa</taxon>
        <taxon>Nematoda</taxon>
        <taxon>Chromadorea</taxon>
        <taxon>Rhabditida</taxon>
        <taxon>Rhabditina</taxon>
        <taxon>Rhabditomorpha</taxon>
        <taxon>Rhabditoidea</taxon>
        <taxon>Rhabditidae</taxon>
        <taxon>Diploscapter</taxon>
    </lineage>
</organism>
<feature type="compositionally biased region" description="Basic and acidic residues" evidence="11">
    <location>
        <begin position="85"/>
        <end position="98"/>
    </location>
</feature>
<dbReference type="SMART" id="SM00355">
    <property type="entry name" value="ZnF_C2H2"/>
    <property type="match status" value="3"/>
</dbReference>
<dbReference type="GO" id="GO:0000978">
    <property type="term" value="F:RNA polymerase II cis-regulatory region sequence-specific DNA binding"/>
    <property type="evidence" value="ECO:0007669"/>
    <property type="project" value="TreeGrafter"/>
</dbReference>
<dbReference type="GO" id="GO:0000981">
    <property type="term" value="F:DNA-binding transcription factor activity, RNA polymerase II-specific"/>
    <property type="evidence" value="ECO:0007669"/>
    <property type="project" value="TreeGrafter"/>
</dbReference>
<dbReference type="FunFam" id="3.30.160.60:FF:000512">
    <property type="entry name" value="zinc finger protein 197 isoform X1"/>
    <property type="match status" value="1"/>
</dbReference>
<comment type="caution">
    <text evidence="13">The sequence shown here is derived from an EMBL/GenBank/DDBJ whole genome shotgun (WGS) entry which is preliminary data.</text>
</comment>
<sequence>MPLPTATGGCFLIDSLLDPPSNIMRNFDDESTKSENLSSTTGDDSCTKLDTVNGNKAEEQEQEQPCSSSSPTEVEETEDEEGEEDKTKTDSGSDGGKQEEFRRLIASLIHKQQNEIHANNGLPTTSAVAFSPMNSYFARLQFVQQALQFSQLASTLRQPPILPLMPLLKKNIPLGIFGAVQSQRNAVNGHQTGSRHYGRGTGESKGNVKKYRCDICEKTFSRSNTLLTHRRIHTGEKPFKCEVCSRAFRQPGNLTRHRLTHTTAKPYCCTICEKAFNRASNLHTHMKVHGTSK</sequence>
<dbReference type="Proteomes" id="UP000218231">
    <property type="component" value="Unassembled WGS sequence"/>
</dbReference>
<name>A0A2A2K3P7_9BILA</name>
<dbReference type="InterPro" id="IPR036236">
    <property type="entry name" value="Znf_C2H2_sf"/>
</dbReference>
<evidence type="ECO:0000256" key="5">
    <source>
        <dbReference type="ARBA" id="ARBA00022771"/>
    </source>
</evidence>
<dbReference type="FunFam" id="3.30.160.60:FF:000303">
    <property type="entry name" value="Zinc finger protein 41"/>
    <property type="match status" value="1"/>
</dbReference>
<evidence type="ECO:0000256" key="10">
    <source>
        <dbReference type="PROSITE-ProRule" id="PRU00042"/>
    </source>
</evidence>
<keyword evidence="14" id="KW-1185">Reference proteome</keyword>
<keyword evidence="5 10" id="KW-0863">Zinc-finger</keyword>
<comment type="subcellular location">
    <subcellularLocation>
        <location evidence="1">Nucleus</location>
    </subcellularLocation>
</comment>
<evidence type="ECO:0000313" key="13">
    <source>
        <dbReference type="EMBL" id="PAV68429.1"/>
    </source>
</evidence>
<evidence type="ECO:0000256" key="4">
    <source>
        <dbReference type="ARBA" id="ARBA00022737"/>
    </source>
</evidence>
<feature type="domain" description="C2H2-type" evidence="12">
    <location>
        <begin position="239"/>
        <end position="266"/>
    </location>
</feature>
<keyword evidence="4" id="KW-0677">Repeat</keyword>
<feature type="region of interest" description="Disordered" evidence="11">
    <location>
        <begin position="1"/>
        <end position="98"/>
    </location>
</feature>
<evidence type="ECO:0000256" key="1">
    <source>
        <dbReference type="ARBA" id="ARBA00004123"/>
    </source>
</evidence>
<dbReference type="SUPFAM" id="SSF57667">
    <property type="entry name" value="beta-beta-alpha zinc fingers"/>
    <property type="match status" value="2"/>
</dbReference>
<dbReference type="Gene3D" id="3.30.160.60">
    <property type="entry name" value="Classic Zinc Finger"/>
    <property type="match status" value="3"/>
</dbReference>
<dbReference type="Pfam" id="PF00096">
    <property type="entry name" value="zf-C2H2"/>
    <property type="match status" value="3"/>
</dbReference>
<dbReference type="InterPro" id="IPR013087">
    <property type="entry name" value="Znf_C2H2_type"/>
</dbReference>
<feature type="compositionally biased region" description="Acidic residues" evidence="11">
    <location>
        <begin position="73"/>
        <end position="84"/>
    </location>
</feature>
<accession>A0A2A2K3P7</accession>
<dbReference type="PROSITE" id="PS00028">
    <property type="entry name" value="ZINC_FINGER_C2H2_1"/>
    <property type="match status" value="3"/>
</dbReference>
<evidence type="ECO:0000256" key="3">
    <source>
        <dbReference type="ARBA" id="ARBA00022723"/>
    </source>
</evidence>
<dbReference type="PANTHER" id="PTHR23235">
    <property type="entry name" value="KRUEPPEL-LIKE TRANSCRIPTION FACTOR"/>
    <property type="match status" value="1"/>
</dbReference>
<evidence type="ECO:0000256" key="8">
    <source>
        <dbReference type="ARBA" id="ARBA00023163"/>
    </source>
</evidence>
<dbReference type="AlphaFoldDB" id="A0A2A2K3P7"/>
<evidence type="ECO:0000256" key="2">
    <source>
        <dbReference type="ARBA" id="ARBA00006991"/>
    </source>
</evidence>
<evidence type="ECO:0000256" key="9">
    <source>
        <dbReference type="ARBA" id="ARBA00023242"/>
    </source>
</evidence>
<feature type="compositionally biased region" description="Polar residues" evidence="11">
    <location>
        <begin position="34"/>
        <end position="54"/>
    </location>
</feature>
<keyword evidence="7" id="KW-0805">Transcription regulation</keyword>
<keyword evidence="9" id="KW-0539">Nucleus</keyword>
<keyword evidence="6" id="KW-0862">Zinc</keyword>
<feature type="compositionally biased region" description="Low complexity" evidence="11">
    <location>
        <begin position="63"/>
        <end position="72"/>
    </location>
</feature>
<keyword evidence="3" id="KW-0479">Metal-binding</keyword>
<evidence type="ECO:0000313" key="14">
    <source>
        <dbReference type="Proteomes" id="UP000218231"/>
    </source>
</evidence>
<dbReference type="EMBL" id="LIAE01009762">
    <property type="protein sequence ID" value="PAV68429.1"/>
    <property type="molecule type" value="Genomic_DNA"/>
</dbReference>
<feature type="domain" description="C2H2-type" evidence="12">
    <location>
        <begin position="267"/>
        <end position="293"/>
    </location>
</feature>
<proteinExistence type="inferred from homology"/>
<dbReference type="FunFam" id="3.30.160.60:FF:000634">
    <property type="entry name" value="Zinc finger X-chromosomal protein"/>
    <property type="match status" value="1"/>
</dbReference>
<dbReference type="STRING" id="2018661.A0A2A2K3P7"/>
<evidence type="ECO:0000256" key="7">
    <source>
        <dbReference type="ARBA" id="ARBA00023015"/>
    </source>
</evidence>
<evidence type="ECO:0000256" key="6">
    <source>
        <dbReference type="ARBA" id="ARBA00022833"/>
    </source>
</evidence>
<reference evidence="13 14" key="1">
    <citation type="journal article" date="2017" name="Curr. Biol.">
        <title>Genome architecture and evolution of a unichromosomal asexual nematode.</title>
        <authorList>
            <person name="Fradin H."/>
            <person name="Zegar C."/>
            <person name="Gutwein M."/>
            <person name="Lucas J."/>
            <person name="Kovtun M."/>
            <person name="Corcoran D."/>
            <person name="Baugh L.R."/>
            <person name="Kiontke K."/>
            <person name="Gunsalus K."/>
            <person name="Fitch D.H."/>
            <person name="Piano F."/>
        </authorList>
    </citation>
    <scope>NUCLEOTIDE SEQUENCE [LARGE SCALE GENOMIC DNA]</scope>
    <source>
        <strain evidence="13">PF1309</strain>
    </source>
</reference>
<dbReference type="GO" id="GO:0005634">
    <property type="term" value="C:nucleus"/>
    <property type="evidence" value="ECO:0007669"/>
    <property type="project" value="UniProtKB-SubCell"/>
</dbReference>
<dbReference type="PROSITE" id="PS50157">
    <property type="entry name" value="ZINC_FINGER_C2H2_2"/>
    <property type="match status" value="3"/>
</dbReference>
<dbReference type="GO" id="GO:0008270">
    <property type="term" value="F:zinc ion binding"/>
    <property type="evidence" value="ECO:0007669"/>
    <property type="project" value="UniProtKB-KW"/>
</dbReference>
<comment type="similarity">
    <text evidence="2">Belongs to the krueppel C2H2-type zinc-finger protein family.</text>
</comment>
<feature type="domain" description="C2H2-type" evidence="12">
    <location>
        <begin position="211"/>
        <end position="238"/>
    </location>
</feature>